<name>A0ABR2K9G4_9EUKA</name>
<dbReference type="InterPro" id="IPR036855">
    <property type="entry name" value="Znf_CCCH_sf"/>
</dbReference>
<feature type="compositionally biased region" description="Polar residues" evidence="5">
    <location>
        <begin position="393"/>
        <end position="402"/>
    </location>
</feature>
<dbReference type="PROSITE" id="PS50103">
    <property type="entry name" value="ZF_C3H1"/>
    <property type="match status" value="1"/>
</dbReference>
<feature type="domain" description="C3H1-type" evidence="6">
    <location>
        <begin position="30"/>
        <end position="57"/>
    </location>
</feature>
<protein>
    <recommendedName>
        <fullName evidence="6">C3H1-type domain-containing protein</fullName>
    </recommendedName>
</protein>
<feature type="compositionally biased region" description="Basic residues" evidence="5">
    <location>
        <begin position="1"/>
        <end position="10"/>
    </location>
</feature>
<sequence length="448" mass="50330">MSKNKKRHNNKPLDQKPPIGPHDDLSESSKLRMTQCKFWKFGKCNWGWGCRFLHGNTLSDDPRRPEYRGPPVDFTQFPRPVLTSSPSFFHSEEQLRSKPIRNPVVQISISNENCTKFASTMKELLLRNNIDVLQEPNFQILTHETATSTINQHKVDFIMFIDTNVILMLSSTDSGTTDSVSVQHQLVVEWIHRHWRSMNNNFSAEELELMTTNNFESLIKQLVGQSTNLEDFTPTVSKFQEQVRCAIASQEFESCKTQSSDLIQLRTEISTFFSKLNIAYSIITDYTTYGNSQPLPGTKVSVTTEKPNGISVPLQKVLLFLLGQIMTQIHICLASINKLLGEGLNPSSVPFAIASGMSPGIISSPFCFVDCTSLISTSNTEKGNEMSPGAGKLSSSPSTNPKVTVEYNTGRRIAPIEPEISVDVRSPYTLSFRDTQDTNSNFQKPFRQ</sequence>
<evidence type="ECO:0000313" key="8">
    <source>
        <dbReference type="Proteomes" id="UP001470230"/>
    </source>
</evidence>
<evidence type="ECO:0000256" key="2">
    <source>
        <dbReference type="ARBA" id="ARBA00022771"/>
    </source>
</evidence>
<feature type="zinc finger region" description="C3H1-type" evidence="4">
    <location>
        <begin position="30"/>
        <end position="57"/>
    </location>
</feature>
<evidence type="ECO:0000256" key="3">
    <source>
        <dbReference type="ARBA" id="ARBA00022833"/>
    </source>
</evidence>
<proteinExistence type="predicted"/>
<organism evidence="7 8">
    <name type="scientific">Tritrichomonas musculus</name>
    <dbReference type="NCBI Taxonomy" id="1915356"/>
    <lineage>
        <taxon>Eukaryota</taxon>
        <taxon>Metamonada</taxon>
        <taxon>Parabasalia</taxon>
        <taxon>Tritrichomonadida</taxon>
        <taxon>Tritrichomonadidae</taxon>
        <taxon>Tritrichomonas</taxon>
    </lineage>
</organism>
<evidence type="ECO:0000256" key="5">
    <source>
        <dbReference type="SAM" id="MobiDB-lite"/>
    </source>
</evidence>
<reference evidence="7 8" key="1">
    <citation type="submission" date="2024-04" db="EMBL/GenBank/DDBJ databases">
        <title>Tritrichomonas musculus Genome.</title>
        <authorList>
            <person name="Alves-Ferreira E."/>
            <person name="Grigg M."/>
            <person name="Lorenzi H."/>
            <person name="Galac M."/>
        </authorList>
    </citation>
    <scope>NUCLEOTIDE SEQUENCE [LARGE SCALE GENOMIC DNA]</scope>
    <source>
        <strain evidence="7 8">EAF2021</strain>
    </source>
</reference>
<gene>
    <name evidence="7" type="ORF">M9Y10_038611</name>
</gene>
<keyword evidence="1 4" id="KW-0479">Metal-binding</keyword>
<accession>A0ABR2K9G4</accession>
<feature type="region of interest" description="Disordered" evidence="5">
    <location>
        <begin position="1"/>
        <end position="26"/>
    </location>
</feature>
<dbReference type="InterPro" id="IPR000571">
    <property type="entry name" value="Znf_CCCH"/>
</dbReference>
<keyword evidence="2 4" id="KW-0863">Zinc-finger</keyword>
<evidence type="ECO:0000256" key="1">
    <source>
        <dbReference type="ARBA" id="ARBA00022723"/>
    </source>
</evidence>
<dbReference type="EMBL" id="JAPFFF010000006">
    <property type="protein sequence ID" value="KAK8887562.1"/>
    <property type="molecule type" value="Genomic_DNA"/>
</dbReference>
<dbReference type="SUPFAM" id="SSF90229">
    <property type="entry name" value="CCCH zinc finger"/>
    <property type="match status" value="1"/>
</dbReference>
<evidence type="ECO:0000313" key="7">
    <source>
        <dbReference type="EMBL" id="KAK8887562.1"/>
    </source>
</evidence>
<keyword evidence="8" id="KW-1185">Reference proteome</keyword>
<comment type="caution">
    <text evidence="7">The sequence shown here is derived from an EMBL/GenBank/DDBJ whole genome shotgun (WGS) entry which is preliminary data.</text>
</comment>
<evidence type="ECO:0000256" key="4">
    <source>
        <dbReference type="PROSITE-ProRule" id="PRU00723"/>
    </source>
</evidence>
<feature type="region of interest" description="Disordered" evidence="5">
    <location>
        <begin position="379"/>
        <end position="407"/>
    </location>
</feature>
<keyword evidence="3 4" id="KW-0862">Zinc</keyword>
<dbReference type="Proteomes" id="UP001470230">
    <property type="component" value="Unassembled WGS sequence"/>
</dbReference>
<evidence type="ECO:0000259" key="6">
    <source>
        <dbReference type="PROSITE" id="PS50103"/>
    </source>
</evidence>